<evidence type="ECO:0000313" key="10">
    <source>
        <dbReference type="EMBL" id="KIJ25689.1"/>
    </source>
</evidence>
<name>A0A0C9TV11_SPHS4</name>
<dbReference type="InterPro" id="IPR051615">
    <property type="entry name" value="Transcr_Regulatory_Elem"/>
</dbReference>
<proteinExistence type="predicted"/>
<dbReference type="PANTHER" id="PTHR31313">
    <property type="entry name" value="TY1 ENHANCER ACTIVATOR"/>
    <property type="match status" value="1"/>
</dbReference>
<keyword evidence="11" id="KW-1185">Reference proteome</keyword>
<dbReference type="Pfam" id="PF00172">
    <property type="entry name" value="Zn_clus"/>
    <property type="match status" value="1"/>
</dbReference>
<dbReference type="OrthoDB" id="39175at2759"/>
<evidence type="ECO:0000256" key="3">
    <source>
        <dbReference type="ARBA" id="ARBA00022833"/>
    </source>
</evidence>
<dbReference type="PROSITE" id="PS50048">
    <property type="entry name" value="ZN2_CY6_FUNGAL_2"/>
    <property type="match status" value="1"/>
</dbReference>
<accession>A0A0C9TV11</accession>
<keyword evidence="8" id="KW-0175">Coiled coil</keyword>
<dbReference type="InterPro" id="IPR001138">
    <property type="entry name" value="Zn2Cys6_DnaBD"/>
</dbReference>
<organism evidence="10 11">
    <name type="scientific">Sphaerobolus stellatus (strain SS14)</name>
    <dbReference type="NCBI Taxonomy" id="990650"/>
    <lineage>
        <taxon>Eukaryota</taxon>
        <taxon>Fungi</taxon>
        <taxon>Dikarya</taxon>
        <taxon>Basidiomycota</taxon>
        <taxon>Agaricomycotina</taxon>
        <taxon>Agaricomycetes</taxon>
        <taxon>Phallomycetidae</taxon>
        <taxon>Geastrales</taxon>
        <taxon>Sphaerobolaceae</taxon>
        <taxon>Sphaerobolus</taxon>
    </lineage>
</organism>
<evidence type="ECO:0000256" key="2">
    <source>
        <dbReference type="ARBA" id="ARBA00022723"/>
    </source>
</evidence>
<evidence type="ECO:0000256" key="7">
    <source>
        <dbReference type="ARBA" id="ARBA00023242"/>
    </source>
</evidence>
<comment type="subcellular location">
    <subcellularLocation>
        <location evidence="1">Nucleus</location>
    </subcellularLocation>
</comment>
<keyword evidence="3" id="KW-0862">Zinc</keyword>
<evidence type="ECO:0000313" key="11">
    <source>
        <dbReference type="Proteomes" id="UP000054279"/>
    </source>
</evidence>
<dbReference type="PANTHER" id="PTHR31313:SF81">
    <property type="entry name" value="TY1 ENHANCER ACTIVATOR"/>
    <property type="match status" value="1"/>
</dbReference>
<reference evidence="10 11" key="1">
    <citation type="submission" date="2014-06" db="EMBL/GenBank/DDBJ databases">
        <title>Evolutionary Origins and Diversification of the Mycorrhizal Mutualists.</title>
        <authorList>
            <consortium name="DOE Joint Genome Institute"/>
            <consortium name="Mycorrhizal Genomics Consortium"/>
            <person name="Kohler A."/>
            <person name="Kuo A."/>
            <person name="Nagy L.G."/>
            <person name="Floudas D."/>
            <person name="Copeland A."/>
            <person name="Barry K.W."/>
            <person name="Cichocki N."/>
            <person name="Veneault-Fourrey C."/>
            <person name="LaButti K."/>
            <person name="Lindquist E.A."/>
            <person name="Lipzen A."/>
            <person name="Lundell T."/>
            <person name="Morin E."/>
            <person name="Murat C."/>
            <person name="Riley R."/>
            <person name="Ohm R."/>
            <person name="Sun H."/>
            <person name="Tunlid A."/>
            <person name="Henrissat B."/>
            <person name="Grigoriev I.V."/>
            <person name="Hibbett D.S."/>
            <person name="Martin F."/>
        </authorList>
    </citation>
    <scope>NUCLEOTIDE SEQUENCE [LARGE SCALE GENOMIC DNA]</scope>
    <source>
        <strain evidence="10 11">SS14</strain>
    </source>
</reference>
<dbReference type="GO" id="GO:0005634">
    <property type="term" value="C:nucleus"/>
    <property type="evidence" value="ECO:0007669"/>
    <property type="project" value="UniProtKB-SubCell"/>
</dbReference>
<dbReference type="CDD" id="cd00067">
    <property type="entry name" value="GAL4"/>
    <property type="match status" value="1"/>
</dbReference>
<dbReference type="Gene3D" id="4.10.240.10">
    <property type="entry name" value="Zn(2)-C6 fungal-type DNA-binding domain"/>
    <property type="match status" value="1"/>
</dbReference>
<dbReference type="GO" id="GO:0000981">
    <property type="term" value="F:DNA-binding transcription factor activity, RNA polymerase II-specific"/>
    <property type="evidence" value="ECO:0007669"/>
    <property type="project" value="InterPro"/>
</dbReference>
<dbReference type="EMBL" id="KN837402">
    <property type="protein sequence ID" value="KIJ25689.1"/>
    <property type="molecule type" value="Genomic_DNA"/>
</dbReference>
<dbReference type="HOGENOM" id="CLU_1482901_0_0_1"/>
<keyword evidence="6" id="KW-0804">Transcription</keyword>
<dbReference type="Proteomes" id="UP000054279">
    <property type="component" value="Unassembled WGS sequence"/>
</dbReference>
<evidence type="ECO:0000259" key="9">
    <source>
        <dbReference type="PROSITE" id="PS50048"/>
    </source>
</evidence>
<dbReference type="InterPro" id="IPR036864">
    <property type="entry name" value="Zn2-C6_fun-type_DNA-bd_sf"/>
</dbReference>
<dbReference type="SMART" id="SM00066">
    <property type="entry name" value="GAL4"/>
    <property type="match status" value="1"/>
</dbReference>
<feature type="domain" description="Zn(2)-C6 fungal-type" evidence="9">
    <location>
        <begin position="25"/>
        <end position="62"/>
    </location>
</feature>
<keyword evidence="4" id="KW-0805">Transcription regulation</keyword>
<dbReference type="AlphaFoldDB" id="A0A0C9TV11"/>
<evidence type="ECO:0000256" key="6">
    <source>
        <dbReference type="ARBA" id="ARBA00023163"/>
    </source>
</evidence>
<evidence type="ECO:0000256" key="8">
    <source>
        <dbReference type="SAM" id="Coils"/>
    </source>
</evidence>
<dbReference type="SUPFAM" id="SSF57701">
    <property type="entry name" value="Zn2/Cys6 DNA-binding domain"/>
    <property type="match status" value="1"/>
</dbReference>
<evidence type="ECO:0000256" key="4">
    <source>
        <dbReference type="ARBA" id="ARBA00023015"/>
    </source>
</evidence>
<sequence length="182" mass="20831">MVHRPRNTTKDSNKVARAQLLRGTACHGCRDRKQKCDGQKPTCGPCSKKHHGLAGLPRPCTYDDTDHWGKERKMRWEIEQLRRELNEAYQRSHAIQNYRTVQHPESVVQLVMNPHSQTSTPSTSTLSLNELYTSSMECMSTRSNEAMGYESMTPFVKTEPVEAPKIRNFLQLEVSVESQLTL</sequence>
<evidence type="ECO:0000256" key="1">
    <source>
        <dbReference type="ARBA" id="ARBA00004123"/>
    </source>
</evidence>
<keyword evidence="7" id="KW-0539">Nucleus</keyword>
<dbReference type="GO" id="GO:0003677">
    <property type="term" value="F:DNA binding"/>
    <property type="evidence" value="ECO:0007669"/>
    <property type="project" value="UniProtKB-KW"/>
</dbReference>
<feature type="coiled-coil region" evidence="8">
    <location>
        <begin position="71"/>
        <end position="98"/>
    </location>
</feature>
<keyword evidence="2" id="KW-0479">Metal-binding</keyword>
<evidence type="ECO:0000256" key="5">
    <source>
        <dbReference type="ARBA" id="ARBA00023125"/>
    </source>
</evidence>
<dbReference type="GO" id="GO:0008270">
    <property type="term" value="F:zinc ion binding"/>
    <property type="evidence" value="ECO:0007669"/>
    <property type="project" value="InterPro"/>
</dbReference>
<protein>
    <recommendedName>
        <fullName evidence="9">Zn(2)-C6 fungal-type domain-containing protein</fullName>
    </recommendedName>
</protein>
<gene>
    <name evidence="10" type="ORF">M422DRAFT_273317</name>
</gene>
<keyword evidence="5" id="KW-0238">DNA-binding</keyword>